<keyword evidence="7" id="KW-0472">Membrane</keyword>
<evidence type="ECO:0000256" key="4">
    <source>
        <dbReference type="ARBA" id="ARBA00022729"/>
    </source>
</evidence>
<dbReference type="PATRIC" id="fig|1321820.3.peg.1272"/>
<evidence type="ECO:0000313" key="9">
    <source>
        <dbReference type="EMBL" id="ERK56785.1"/>
    </source>
</evidence>
<sequence>GYLAVTDITFTVDKDGNVKITNVNGNTAKAEGNKLTVTDKDKPKDPMPQKPKSNLPKTGLTDNGMAEVIGGLLLAGAALAYSRRRKG</sequence>
<keyword evidence="7" id="KW-0812">Transmembrane</keyword>
<feature type="region of interest" description="Disordered" evidence="6">
    <location>
        <begin position="31"/>
        <end position="61"/>
    </location>
</feature>
<evidence type="ECO:0000256" key="3">
    <source>
        <dbReference type="ARBA" id="ARBA00022525"/>
    </source>
</evidence>
<keyword evidence="4" id="KW-0732">Signal</keyword>
<dbReference type="Gene3D" id="2.60.40.2770">
    <property type="entry name" value="WSSV envelope protein-like"/>
    <property type="match status" value="1"/>
</dbReference>
<dbReference type="InterPro" id="IPR037251">
    <property type="entry name" value="WSSV_Vp28_sf"/>
</dbReference>
<evidence type="ECO:0000256" key="2">
    <source>
        <dbReference type="ARBA" id="ARBA00022512"/>
    </source>
</evidence>
<dbReference type="AlphaFoldDB" id="U2Q205"/>
<protein>
    <submittedName>
        <fullName evidence="9">LPXTG-motif protein cell wall anchor domain protein</fullName>
    </submittedName>
</protein>
<name>U2Q205_9BACL</name>
<keyword evidence="7" id="KW-1133">Transmembrane helix</keyword>
<feature type="non-terminal residue" evidence="9">
    <location>
        <position position="1"/>
    </location>
</feature>
<organism evidence="9 10">
    <name type="scientific">Gemella bergeri ATCC 700627</name>
    <dbReference type="NCBI Taxonomy" id="1321820"/>
    <lineage>
        <taxon>Bacteria</taxon>
        <taxon>Bacillati</taxon>
        <taxon>Bacillota</taxon>
        <taxon>Bacilli</taxon>
        <taxon>Bacillales</taxon>
        <taxon>Gemellaceae</taxon>
        <taxon>Gemella</taxon>
    </lineage>
</organism>
<keyword evidence="5" id="KW-0572">Peptidoglycan-anchor</keyword>
<feature type="transmembrane region" description="Helical" evidence="7">
    <location>
        <begin position="64"/>
        <end position="81"/>
    </location>
</feature>
<evidence type="ECO:0000256" key="6">
    <source>
        <dbReference type="SAM" id="MobiDB-lite"/>
    </source>
</evidence>
<dbReference type="Proteomes" id="UP000016637">
    <property type="component" value="Unassembled WGS sequence"/>
</dbReference>
<evidence type="ECO:0000256" key="5">
    <source>
        <dbReference type="ARBA" id="ARBA00023088"/>
    </source>
</evidence>
<evidence type="ECO:0000256" key="7">
    <source>
        <dbReference type="SAM" id="Phobius"/>
    </source>
</evidence>
<comment type="subcellular location">
    <subcellularLocation>
        <location evidence="1">Secreted</location>
        <location evidence="1">Cell wall</location>
        <topology evidence="1">Peptidoglycan-anchor</topology>
    </subcellularLocation>
</comment>
<evidence type="ECO:0000256" key="1">
    <source>
        <dbReference type="ARBA" id="ARBA00004168"/>
    </source>
</evidence>
<keyword evidence="2" id="KW-0134">Cell wall</keyword>
<proteinExistence type="predicted"/>
<dbReference type="RefSeq" id="WP_021752538.1">
    <property type="nucleotide sequence ID" value="NZ_KI271810.1"/>
</dbReference>
<feature type="compositionally biased region" description="Basic and acidic residues" evidence="6">
    <location>
        <begin position="37"/>
        <end position="47"/>
    </location>
</feature>
<dbReference type="Pfam" id="PF00746">
    <property type="entry name" value="Gram_pos_anchor"/>
    <property type="match status" value="1"/>
</dbReference>
<gene>
    <name evidence="9" type="ORF">HMPREF1983_01312</name>
</gene>
<dbReference type="InterPro" id="IPR019931">
    <property type="entry name" value="LPXTG_anchor"/>
</dbReference>
<evidence type="ECO:0000313" key="10">
    <source>
        <dbReference type="Proteomes" id="UP000016637"/>
    </source>
</evidence>
<dbReference type="NCBIfam" id="TIGR01167">
    <property type="entry name" value="LPXTG_anchor"/>
    <property type="match status" value="1"/>
</dbReference>
<dbReference type="PROSITE" id="PS50847">
    <property type="entry name" value="GRAM_POS_ANCHORING"/>
    <property type="match status" value="1"/>
</dbReference>
<reference evidence="9 10" key="1">
    <citation type="submission" date="2013-08" db="EMBL/GenBank/DDBJ databases">
        <authorList>
            <person name="Weinstock G."/>
            <person name="Sodergren E."/>
            <person name="Wylie T."/>
            <person name="Fulton L."/>
            <person name="Fulton R."/>
            <person name="Fronick C."/>
            <person name="O'Laughlin M."/>
            <person name="Godfrey J."/>
            <person name="Miner T."/>
            <person name="Herter B."/>
            <person name="Appelbaum E."/>
            <person name="Cordes M."/>
            <person name="Lek S."/>
            <person name="Wollam A."/>
            <person name="Pepin K.H."/>
            <person name="Palsikar V.B."/>
            <person name="Mitreva M."/>
            <person name="Wilson R.K."/>
        </authorList>
    </citation>
    <scope>NUCLEOTIDE SEQUENCE [LARGE SCALE GENOMIC DNA]</scope>
    <source>
        <strain evidence="9 10">ATCC 700627</strain>
    </source>
</reference>
<dbReference type="HOGENOM" id="CLU_2474140_0_0_9"/>
<feature type="domain" description="Gram-positive cocci surface proteins LPxTG" evidence="8">
    <location>
        <begin position="55"/>
        <end position="87"/>
    </location>
</feature>
<dbReference type="EMBL" id="AWVP01000082">
    <property type="protein sequence ID" value="ERK56785.1"/>
    <property type="molecule type" value="Genomic_DNA"/>
</dbReference>
<keyword evidence="10" id="KW-1185">Reference proteome</keyword>
<evidence type="ECO:0000259" key="8">
    <source>
        <dbReference type="PROSITE" id="PS50847"/>
    </source>
</evidence>
<comment type="caution">
    <text evidence="9">The sequence shown here is derived from an EMBL/GenBank/DDBJ whole genome shotgun (WGS) entry which is preliminary data.</text>
</comment>
<keyword evidence="3" id="KW-0964">Secreted</keyword>
<accession>U2Q205</accession>